<dbReference type="Proteomes" id="UP000837857">
    <property type="component" value="Chromosome 11"/>
</dbReference>
<gene>
    <name evidence="1" type="ORF">IPOD504_LOCUS1616</name>
</gene>
<evidence type="ECO:0000313" key="2">
    <source>
        <dbReference type="Proteomes" id="UP000837857"/>
    </source>
</evidence>
<sequence length="78" mass="9105">MIETFSIFEICWILRCVPGREARSTLLSILTIRVAKCRLYLLLVLIGRERYVLWPEGGRCPVLEDKMRRNVCKSGIHI</sequence>
<keyword evidence="2" id="KW-1185">Reference proteome</keyword>
<organism evidence="1 2">
    <name type="scientific">Iphiclides podalirius</name>
    <name type="common">scarce swallowtail</name>
    <dbReference type="NCBI Taxonomy" id="110791"/>
    <lineage>
        <taxon>Eukaryota</taxon>
        <taxon>Metazoa</taxon>
        <taxon>Ecdysozoa</taxon>
        <taxon>Arthropoda</taxon>
        <taxon>Hexapoda</taxon>
        <taxon>Insecta</taxon>
        <taxon>Pterygota</taxon>
        <taxon>Neoptera</taxon>
        <taxon>Endopterygota</taxon>
        <taxon>Lepidoptera</taxon>
        <taxon>Glossata</taxon>
        <taxon>Ditrysia</taxon>
        <taxon>Papilionoidea</taxon>
        <taxon>Papilionidae</taxon>
        <taxon>Papilioninae</taxon>
        <taxon>Iphiclides</taxon>
    </lineage>
</organism>
<dbReference type="EMBL" id="OW152823">
    <property type="protein sequence ID" value="CAH2039343.1"/>
    <property type="molecule type" value="Genomic_DNA"/>
</dbReference>
<feature type="non-terminal residue" evidence="1">
    <location>
        <position position="78"/>
    </location>
</feature>
<accession>A0ABN8HPB6</accession>
<reference evidence="1" key="1">
    <citation type="submission" date="2022-03" db="EMBL/GenBank/DDBJ databases">
        <authorList>
            <person name="Martin H S."/>
        </authorList>
    </citation>
    <scope>NUCLEOTIDE SEQUENCE</scope>
</reference>
<proteinExistence type="predicted"/>
<evidence type="ECO:0000313" key="1">
    <source>
        <dbReference type="EMBL" id="CAH2039343.1"/>
    </source>
</evidence>
<name>A0ABN8HPB6_9NEOP</name>
<protein>
    <recommendedName>
        <fullName evidence="3">Secreted protein</fullName>
    </recommendedName>
</protein>
<evidence type="ECO:0008006" key="3">
    <source>
        <dbReference type="Google" id="ProtNLM"/>
    </source>
</evidence>